<accession>A0A3M8P9E4</accession>
<evidence type="ECO:0000313" key="3">
    <source>
        <dbReference type="EMBL" id="RNF39804.1"/>
    </source>
</evidence>
<dbReference type="EMBL" id="RIAX01000004">
    <property type="protein sequence ID" value="RNF39804.1"/>
    <property type="molecule type" value="Genomic_DNA"/>
</dbReference>
<reference evidence="3 4" key="1">
    <citation type="journal article" date="2018" name="Int. J. Syst. Evol. Microbiol.">
        <title>Planococcus salinus sp. nov., a moderately halophilic bacterium isolated from a saline-alkali soil.</title>
        <authorList>
            <person name="Gan L."/>
        </authorList>
    </citation>
    <scope>NUCLEOTIDE SEQUENCE [LARGE SCALE GENOMIC DNA]</scope>
    <source>
        <strain evidence="3 4">LCB217</strain>
    </source>
</reference>
<dbReference type="PANTHER" id="PTHR33376">
    <property type="match status" value="1"/>
</dbReference>
<dbReference type="PROSITE" id="PS51257">
    <property type="entry name" value="PROKAR_LIPOPROTEIN"/>
    <property type="match status" value="1"/>
</dbReference>
<keyword evidence="4" id="KW-1185">Reference proteome</keyword>
<organism evidence="3 4">
    <name type="scientific">Planococcus salinus</name>
    <dbReference type="NCBI Taxonomy" id="1848460"/>
    <lineage>
        <taxon>Bacteria</taxon>
        <taxon>Bacillati</taxon>
        <taxon>Bacillota</taxon>
        <taxon>Bacilli</taxon>
        <taxon>Bacillales</taxon>
        <taxon>Caryophanaceae</taxon>
        <taxon>Planococcus</taxon>
    </lineage>
</organism>
<feature type="chain" id="PRO_5039715184" description="TRAP transporter substrate-binding protein" evidence="2">
    <location>
        <begin position="21"/>
        <end position="361"/>
    </location>
</feature>
<evidence type="ECO:0000256" key="2">
    <source>
        <dbReference type="SAM" id="SignalP"/>
    </source>
</evidence>
<dbReference type="NCBIfam" id="NF037995">
    <property type="entry name" value="TRAP_S1"/>
    <property type="match status" value="1"/>
</dbReference>
<evidence type="ECO:0000256" key="1">
    <source>
        <dbReference type="ARBA" id="ARBA00022729"/>
    </source>
</evidence>
<dbReference type="InterPro" id="IPR018389">
    <property type="entry name" value="DctP_fam"/>
</dbReference>
<evidence type="ECO:0008006" key="5">
    <source>
        <dbReference type="Google" id="ProtNLM"/>
    </source>
</evidence>
<protein>
    <recommendedName>
        <fullName evidence="5">TRAP transporter substrate-binding protein</fullName>
    </recommendedName>
</protein>
<dbReference type="Pfam" id="PF03480">
    <property type="entry name" value="DctP"/>
    <property type="match status" value="1"/>
</dbReference>
<dbReference type="Gene3D" id="3.40.190.170">
    <property type="entry name" value="Bacterial extracellular solute-binding protein, family 7"/>
    <property type="match status" value="1"/>
</dbReference>
<sequence>MKKTTFLKAFAAMTTLAMLAACGDESSGTASSGDGDKVHEINFNISASPTSSFTTDLVEPWVDIVEEKSDGRLKVNVFTSAALGSLATGFEDIQNGVYELGMVSPGRHMDSEVFPLTIGDLPFALTTPQVANTVLTQYIDKYMKEEGSFGNGTYMTIYATDAWNLYSKEPIETVEDVKGKNISDSVAERLELIQEWGGSPVSLNNTELYEGLERGTIDSAIYTSVGAGGFNLHEVAPYMTKLDIGGTTQLLLVNTDFLNSLPEDLQELMTGELADEFVRLGIDSYTSKAEESIANFEELVKEDGGEVIIPSEEAMEAFRAPTADIAKEWVEKANDRGYDGEEMLEYYSTLLEDAGVESPFQ</sequence>
<dbReference type="AlphaFoldDB" id="A0A3M8P9E4"/>
<feature type="signal peptide" evidence="2">
    <location>
        <begin position="1"/>
        <end position="20"/>
    </location>
</feature>
<evidence type="ECO:0000313" key="4">
    <source>
        <dbReference type="Proteomes" id="UP000275473"/>
    </source>
</evidence>
<keyword evidence="1 2" id="KW-0732">Signal</keyword>
<proteinExistence type="predicted"/>
<gene>
    <name evidence="3" type="ORF">EEX84_07500</name>
</gene>
<dbReference type="OrthoDB" id="2087at2"/>
<comment type="caution">
    <text evidence="3">The sequence shown here is derived from an EMBL/GenBank/DDBJ whole genome shotgun (WGS) entry which is preliminary data.</text>
</comment>
<dbReference type="RefSeq" id="WP_123164999.1">
    <property type="nucleotide sequence ID" value="NZ_RIAX01000004.1"/>
</dbReference>
<dbReference type="GO" id="GO:0055085">
    <property type="term" value="P:transmembrane transport"/>
    <property type="evidence" value="ECO:0007669"/>
    <property type="project" value="InterPro"/>
</dbReference>
<name>A0A3M8P9E4_9BACL</name>
<dbReference type="Proteomes" id="UP000275473">
    <property type="component" value="Unassembled WGS sequence"/>
</dbReference>
<dbReference type="InterPro" id="IPR038404">
    <property type="entry name" value="TRAP_DctP_sf"/>
</dbReference>
<dbReference type="PANTHER" id="PTHR33376:SF15">
    <property type="entry name" value="BLL6794 PROTEIN"/>
    <property type="match status" value="1"/>
</dbReference>